<evidence type="ECO:0000313" key="2">
    <source>
        <dbReference type="EMBL" id="CAG6500267.1"/>
    </source>
</evidence>
<reference evidence="2" key="1">
    <citation type="submission" date="2021-05" db="EMBL/GenBank/DDBJ databases">
        <authorList>
            <person name="Alioto T."/>
            <person name="Alioto T."/>
            <person name="Gomez Garrido J."/>
        </authorList>
    </citation>
    <scope>NUCLEOTIDE SEQUENCE</scope>
</reference>
<protein>
    <submittedName>
        <fullName evidence="2">(northern house mosquito) hypothetical protein</fullName>
    </submittedName>
</protein>
<dbReference type="EMBL" id="HBUE01139867">
    <property type="protein sequence ID" value="CAG6500267.1"/>
    <property type="molecule type" value="Transcribed_RNA"/>
</dbReference>
<name>A0A8D8CUT8_CULPI</name>
<accession>A0A8D8CUT8</accession>
<dbReference type="AlphaFoldDB" id="A0A8D8CUT8"/>
<feature type="region of interest" description="Disordered" evidence="1">
    <location>
        <begin position="45"/>
        <end position="142"/>
    </location>
</feature>
<proteinExistence type="predicted"/>
<feature type="compositionally biased region" description="Polar residues" evidence="1">
    <location>
        <begin position="130"/>
        <end position="142"/>
    </location>
</feature>
<evidence type="ECO:0000256" key="1">
    <source>
        <dbReference type="SAM" id="MobiDB-lite"/>
    </source>
</evidence>
<sequence length="142" mass="14812">MACGSCAPPRTDLRLVCPSCVPAVASVAKPVDALPRIHEDLRHAAPAPAPFPDATICPADSHRLPDGKMFRGQENHAPEEAETAGPYPGTRRTGERAGKVTASDGPDNPRRPPGCPTLTRDASEPVPSANPANESTTHNVAP</sequence>
<organism evidence="2">
    <name type="scientific">Culex pipiens</name>
    <name type="common">House mosquito</name>
    <dbReference type="NCBI Taxonomy" id="7175"/>
    <lineage>
        <taxon>Eukaryota</taxon>
        <taxon>Metazoa</taxon>
        <taxon>Ecdysozoa</taxon>
        <taxon>Arthropoda</taxon>
        <taxon>Hexapoda</taxon>
        <taxon>Insecta</taxon>
        <taxon>Pterygota</taxon>
        <taxon>Neoptera</taxon>
        <taxon>Endopterygota</taxon>
        <taxon>Diptera</taxon>
        <taxon>Nematocera</taxon>
        <taxon>Culicoidea</taxon>
        <taxon>Culicidae</taxon>
        <taxon>Culicinae</taxon>
        <taxon>Culicini</taxon>
        <taxon>Culex</taxon>
        <taxon>Culex</taxon>
    </lineage>
</organism>
<feature type="compositionally biased region" description="Basic and acidic residues" evidence="1">
    <location>
        <begin position="60"/>
        <end position="79"/>
    </location>
</feature>